<accession>A0A6J7FP52</accession>
<dbReference type="Gene3D" id="3.90.190.20">
    <property type="entry name" value="Mur ligase, C-terminal domain"/>
    <property type="match status" value="1"/>
</dbReference>
<dbReference type="Pfam" id="PF02875">
    <property type="entry name" value="Mur_ligase_C"/>
    <property type="match status" value="1"/>
</dbReference>
<dbReference type="GO" id="GO:0016881">
    <property type="term" value="F:acid-amino acid ligase activity"/>
    <property type="evidence" value="ECO:0007669"/>
    <property type="project" value="InterPro"/>
</dbReference>
<organism evidence="2">
    <name type="scientific">freshwater metagenome</name>
    <dbReference type="NCBI Taxonomy" id="449393"/>
    <lineage>
        <taxon>unclassified sequences</taxon>
        <taxon>metagenomes</taxon>
        <taxon>ecological metagenomes</taxon>
    </lineage>
</organism>
<gene>
    <name evidence="2" type="ORF">UFOPK3376_03217</name>
</gene>
<dbReference type="SUPFAM" id="SSF53244">
    <property type="entry name" value="MurD-like peptide ligases, peptide-binding domain"/>
    <property type="match status" value="1"/>
</dbReference>
<evidence type="ECO:0000313" key="2">
    <source>
        <dbReference type="EMBL" id="CAB4897231.1"/>
    </source>
</evidence>
<name>A0A6J7FP52_9ZZZZ</name>
<dbReference type="PANTHER" id="PTHR23135">
    <property type="entry name" value="MUR LIGASE FAMILY MEMBER"/>
    <property type="match status" value="1"/>
</dbReference>
<dbReference type="PANTHER" id="PTHR23135:SF4">
    <property type="entry name" value="UDP-N-ACETYLMURAMOYL-L-ALANYL-D-GLUTAMATE--2,6-DIAMINOPIMELATE LIGASE MURE HOMOLOG, CHLOROPLASTIC"/>
    <property type="match status" value="1"/>
</dbReference>
<sequence length="142" mass="15039">MPGRFEVLNHLPLVIVDGAHNPAGADTCAQVFFEDFHPEGRRILIVGCLRGRDPAQLLGALRADEFDVVLCCTAPSPRGLPASELLAAARGVGCDDVYEVASVTAACQRALDMAGVDDAIVVSGSMYVVGQARPFMLARRMA</sequence>
<dbReference type="InterPro" id="IPR036615">
    <property type="entry name" value="Mur_ligase_C_dom_sf"/>
</dbReference>
<feature type="domain" description="Mur ligase C-terminal" evidence="1">
    <location>
        <begin position="3"/>
        <end position="125"/>
    </location>
</feature>
<reference evidence="2" key="1">
    <citation type="submission" date="2020-05" db="EMBL/GenBank/DDBJ databases">
        <authorList>
            <person name="Chiriac C."/>
            <person name="Salcher M."/>
            <person name="Ghai R."/>
            <person name="Kavagutti S V."/>
        </authorList>
    </citation>
    <scope>NUCLEOTIDE SEQUENCE</scope>
</reference>
<proteinExistence type="predicted"/>
<dbReference type="InterPro" id="IPR004101">
    <property type="entry name" value="Mur_ligase_C"/>
</dbReference>
<dbReference type="EMBL" id="CAFBLP010000154">
    <property type="protein sequence ID" value="CAB4897231.1"/>
    <property type="molecule type" value="Genomic_DNA"/>
</dbReference>
<evidence type="ECO:0000259" key="1">
    <source>
        <dbReference type="Pfam" id="PF02875"/>
    </source>
</evidence>
<protein>
    <submittedName>
        <fullName evidence="2">Unannotated protein</fullName>
    </submittedName>
</protein>
<dbReference type="AlphaFoldDB" id="A0A6J7FP52"/>